<accession>W9KQD7</accession>
<evidence type="ECO:0000256" key="1">
    <source>
        <dbReference type="SAM" id="MobiDB-lite"/>
    </source>
</evidence>
<dbReference type="VEuPathDB" id="FungiDB:FOZG_04494"/>
<dbReference type="AlphaFoldDB" id="W9KQD7"/>
<gene>
    <name evidence="2" type="ORF">FOZG_04494</name>
</gene>
<dbReference type="Proteomes" id="UP000030766">
    <property type="component" value="Unassembled WGS sequence"/>
</dbReference>
<dbReference type="InterPro" id="IPR021833">
    <property type="entry name" value="DUF3425"/>
</dbReference>
<feature type="region of interest" description="Disordered" evidence="1">
    <location>
        <begin position="236"/>
        <end position="257"/>
    </location>
</feature>
<protein>
    <submittedName>
        <fullName evidence="2">Uncharacterized protein</fullName>
    </submittedName>
</protein>
<sequence length="316" mass="35279">MLSASQKLTAEERKERKRVQNRLNQRARRQRVKDEEDNSAKPFRVGRWRLDGDAGPSTRTRTSPHVVRSSKHVVNEGQALLPAERSALQSLTKVSDTTSRAPPALQPGSTHVAKLHLPADDALVHLIVHNVCRGFMENKAILKLVARFIDAAYDPPLPPDLAAGCGSVVLRTTYRTMPTSLLPTQLQMNSPHPSWIDMLPFPEIRDNLIRRQYTFDHKSFLSDLVGDSIYEIPSYDPGQEGLAPPPPPTPSPQTKRLNGHGLILWGEPYLKESWEATPQFLAKWAWVVEGCCDLVDASNGWRTTRGEYLLQTSGSG</sequence>
<organism evidence="2">
    <name type="scientific">Fusarium oxysporum Fo47</name>
    <dbReference type="NCBI Taxonomy" id="660027"/>
    <lineage>
        <taxon>Eukaryota</taxon>
        <taxon>Fungi</taxon>
        <taxon>Dikarya</taxon>
        <taxon>Ascomycota</taxon>
        <taxon>Pezizomycotina</taxon>
        <taxon>Sordariomycetes</taxon>
        <taxon>Hypocreomycetidae</taxon>
        <taxon>Hypocreales</taxon>
        <taxon>Nectriaceae</taxon>
        <taxon>Fusarium</taxon>
        <taxon>Fusarium oxysporum species complex</taxon>
    </lineage>
</organism>
<dbReference type="PANTHER" id="PTHR38116">
    <property type="entry name" value="CHROMOSOME 7, WHOLE GENOME SHOTGUN SEQUENCE"/>
    <property type="match status" value="1"/>
</dbReference>
<dbReference type="PANTHER" id="PTHR38116:SF1">
    <property type="entry name" value="BZIP DOMAIN-CONTAINING PROTEIN"/>
    <property type="match status" value="1"/>
</dbReference>
<evidence type="ECO:0000313" key="2">
    <source>
        <dbReference type="EMBL" id="EWZ43383.1"/>
    </source>
</evidence>
<feature type="compositionally biased region" description="Basic residues" evidence="1">
    <location>
        <begin position="15"/>
        <end position="31"/>
    </location>
</feature>
<dbReference type="Pfam" id="PF11905">
    <property type="entry name" value="DUF3425"/>
    <property type="match status" value="1"/>
</dbReference>
<feature type="region of interest" description="Disordered" evidence="1">
    <location>
        <begin position="1"/>
        <end position="71"/>
    </location>
</feature>
<proteinExistence type="predicted"/>
<name>W9KQD7_FUSOX</name>
<reference evidence="2" key="2">
    <citation type="submission" date="2012-06" db="EMBL/GenBank/DDBJ databases">
        <title>Annotation of the Genome Sequence of Fusarium oxysporum Fo47.</title>
        <authorList>
            <consortium name="The Broad Institute Genomics Platform"/>
            <person name="Ma L.-J."/>
            <person name="Corby-Kistler H."/>
            <person name="Broz K."/>
            <person name="Gale L.R."/>
            <person name="Jonkers W."/>
            <person name="O'Donnell K."/>
            <person name="Ploetz R."/>
            <person name="Steinberg C."/>
            <person name="Schwartz D.C."/>
            <person name="VanEtten H."/>
            <person name="Zhou S."/>
            <person name="Young S.K."/>
            <person name="Zeng Q."/>
            <person name="Gargeya S."/>
            <person name="Fitzgerald M."/>
            <person name="Abouelleil A."/>
            <person name="Alvarado L."/>
            <person name="Chapman S.B."/>
            <person name="Gainer-Dewar J."/>
            <person name="Goldberg J."/>
            <person name="Griggs A."/>
            <person name="Gujja S."/>
            <person name="Hansen M."/>
            <person name="Howarth C."/>
            <person name="Imamovic A."/>
            <person name="Ireland A."/>
            <person name="Larimer J."/>
            <person name="McCowan C."/>
            <person name="Murphy C."/>
            <person name="Pearson M."/>
            <person name="Poon T.W."/>
            <person name="Priest M."/>
            <person name="Roberts A."/>
            <person name="Saif S."/>
            <person name="Shea T."/>
            <person name="Sykes S."/>
            <person name="Wortman J."/>
            <person name="Nusbaum C."/>
            <person name="Birren B."/>
        </authorList>
    </citation>
    <scope>NUCLEOTIDE SEQUENCE</scope>
    <source>
        <strain evidence="2">Fo47</strain>
    </source>
</reference>
<dbReference type="EMBL" id="JH717898">
    <property type="protein sequence ID" value="EWZ43383.1"/>
    <property type="molecule type" value="Genomic_DNA"/>
</dbReference>
<dbReference type="HOGENOM" id="CLU_033726_0_0_1"/>
<reference evidence="2" key="1">
    <citation type="submission" date="2011-06" db="EMBL/GenBank/DDBJ databases">
        <title>The Genome Sequence of Fusarium oxysporum Fo47.</title>
        <authorList>
            <consortium name="The Broad Institute Genome Sequencing Platform"/>
            <person name="Ma L.-J."/>
            <person name="Gale L.R."/>
            <person name="Schwartz D.C."/>
            <person name="Zhou S."/>
            <person name="Corby-Kistler H."/>
            <person name="Young S.K."/>
            <person name="Zeng Q."/>
            <person name="Gargeya S."/>
            <person name="Fitzgerald M."/>
            <person name="Haas B."/>
            <person name="Abouelleil A."/>
            <person name="Alvarado L."/>
            <person name="Arachchi H.M."/>
            <person name="Berlin A."/>
            <person name="Brown A."/>
            <person name="Chapman S.B."/>
            <person name="Chen Z."/>
            <person name="Dunbar C."/>
            <person name="Freedman E."/>
            <person name="Gearin G."/>
            <person name="Gellesch M."/>
            <person name="Goldberg J."/>
            <person name="Griggs A."/>
            <person name="Gujja S."/>
            <person name="Heiman D."/>
            <person name="Howarth C."/>
            <person name="Larson L."/>
            <person name="Lui A."/>
            <person name="MacDonald P.J.P."/>
            <person name="Mehta T."/>
            <person name="Montmayeur A."/>
            <person name="Murphy C."/>
            <person name="Neiman D."/>
            <person name="Pearson M."/>
            <person name="Priest M."/>
            <person name="Roberts A."/>
            <person name="Saif S."/>
            <person name="Shea T."/>
            <person name="Shenoy N."/>
            <person name="Sisk P."/>
            <person name="Stolte C."/>
            <person name="Sykes S."/>
            <person name="Wortman J."/>
            <person name="Nusbaum C."/>
            <person name="Birren B."/>
        </authorList>
    </citation>
    <scope>NUCLEOTIDE SEQUENCE [LARGE SCALE GENOMIC DNA]</scope>
    <source>
        <strain evidence="2">Fo47</strain>
    </source>
</reference>